<keyword evidence="3" id="KW-0812">Transmembrane</keyword>
<dbReference type="PANTHER" id="PTHR46115">
    <property type="entry name" value="THIOREDOXIN-LIKE PROTEIN 1"/>
    <property type="match status" value="1"/>
</dbReference>
<name>A0A7S3T2Z7_EMIHU</name>
<protein>
    <recommendedName>
        <fullName evidence="4">Thioredoxin domain-containing protein</fullName>
    </recommendedName>
</protein>
<feature type="region of interest" description="Disordered" evidence="2">
    <location>
        <begin position="100"/>
        <end position="132"/>
    </location>
</feature>
<dbReference type="Pfam" id="PF00085">
    <property type="entry name" value="Thioredoxin"/>
    <property type="match status" value="1"/>
</dbReference>
<organism evidence="5">
    <name type="scientific">Emiliania huxleyi</name>
    <name type="common">Coccolithophore</name>
    <name type="synonym">Pontosphaera huxleyi</name>
    <dbReference type="NCBI Taxonomy" id="2903"/>
    <lineage>
        <taxon>Eukaryota</taxon>
        <taxon>Haptista</taxon>
        <taxon>Haptophyta</taxon>
        <taxon>Prymnesiophyceae</taxon>
        <taxon>Isochrysidales</taxon>
        <taxon>Noelaerhabdaceae</taxon>
        <taxon>Emiliania</taxon>
    </lineage>
</organism>
<gene>
    <name evidence="5" type="ORF">EHUX00137_LOCUS31268</name>
</gene>
<feature type="region of interest" description="Disordered" evidence="2">
    <location>
        <begin position="152"/>
        <end position="175"/>
    </location>
</feature>
<accession>A0A7S3T2Z7</accession>
<evidence type="ECO:0000259" key="4">
    <source>
        <dbReference type="PROSITE" id="PS51352"/>
    </source>
</evidence>
<dbReference type="CDD" id="cd02947">
    <property type="entry name" value="TRX_family"/>
    <property type="match status" value="1"/>
</dbReference>
<dbReference type="EMBL" id="HBIR01040096">
    <property type="protein sequence ID" value="CAE0572253.1"/>
    <property type="molecule type" value="Transcribed_RNA"/>
</dbReference>
<keyword evidence="1" id="KW-1015">Disulfide bond</keyword>
<evidence type="ECO:0000256" key="2">
    <source>
        <dbReference type="SAM" id="MobiDB-lite"/>
    </source>
</evidence>
<proteinExistence type="predicted"/>
<keyword evidence="3" id="KW-1133">Transmembrane helix</keyword>
<keyword evidence="3" id="KW-0472">Membrane</keyword>
<dbReference type="InterPro" id="IPR036249">
    <property type="entry name" value="Thioredoxin-like_sf"/>
</dbReference>
<feature type="compositionally biased region" description="Gly residues" evidence="2">
    <location>
        <begin position="153"/>
        <end position="172"/>
    </location>
</feature>
<dbReference type="SUPFAM" id="SSF52833">
    <property type="entry name" value="Thioredoxin-like"/>
    <property type="match status" value="1"/>
</dbReference>
<dbReference type="Gene3D" id="3.40.30.10">
    <property type="entry name" value="Glutaredoxin"/>
    <property type="match status" value="1"/>
</dbReference>
<dbReference type="InterPro" id="IPR013766">
    <property type="entry name" value="Thioredoxin_domain"/>
</dbReference>
<evidence type="ECO:0000313" key="5">
    <source>
        <dbReference type="EMBL" id="CAE0572253.1"/>
    </source>
</evidence>
<feature type="transmembrane region" description="Helical" evidence="3">
    <location>
        <begin position="6"/>
        <end position="25"/>
    </location>
</feature>
<dbReference type="PROSITE" id="PS51352">
    <property type="entry name" value="THIOREDOXIN_2"/>
    <property type="match status" value="1"/>
</dbReference>
<sequence>MALDAIVAFVQQNPILVLMVFYIFYRMFQSRQPWPDYGGNITAVKSLEDWRSLLNGSSLTLVDCYATWCPPCKAAAPVFARMSEEYPDVTFAKARCHAPPLRPLATGHSRPRPGERGRRSRRGKAAGHLGDADLQALSRQRGARHAARLVRGAGAGDARQGGRGQGGAGGSKGRVRRPAFRAQALCGICVCSLSNYARFEIARRVEDRLGPSLGVAARLSRFVPDTQHSGSSE</sequence>
<dbReference type="AlphaFoldDB" id="A0A7S3T2Z7"/>
<evidence type="ECO:0000256" key="1">
    <source>
        <dbReference type="ARBA" id="ARBA00023157"/>
    </source>
</evidence>
<reference evidence="5" key="1">
    <citation type="submission" date="2021-01" db="EMBL/GenBank/DDBJ databases">
        <authorList>
            <person name="Corre E."/>
            <person name="Pelletier E."/>
            <person name="Niang G."/>
            <person name="Scheremetjew M."/>
            <person name="Finn R."/>
            <person name="Kale V."/>
            <person name="Holt S."/>
            <person name="Cochrane G."/>
            <person name="Meng A."/>
            <person name="Brown T."/>
            <person name="Cohen L."/>
        </authorList>
    </citation>
    <scope>NUCLEOTIDE SEQUENCE</scope>
    <source>
        <strain evidence="5">379</strain>
    </source>
</reference>
<evidence type="ECO:0000256" key="3">
    <source>
        <dbReference type="SAM" id="Phobius"/>
    </source>
</evidence>
<feature type="domain" description="Thioredoxin" evidence="4">
    <location>
        <begin position="28"/>
        <end position="147"/>
    </location>
</feature>